<evidence type="ECO:0000313" key="2">
    <source>
        <dbReference type="EMBL" id="QHI72527.1"/>
    </source>
</evidence>
<gene>
    <name evidence="2" type="ORF">Ami3637_09070</name>
</gene>
<dbReference type="EMBL" id="CP047591">
    <property type="protein sequence ID" value="QHI72527.1"/>
    <property type="molecule type" value="Genomic_DNA"/>
</dbReference>
<accession>A0A6P1MF36</accession>
<dbReference type="RefSeq" id="WP_162362295.1">
    <property type="nucleotide sequence ID" value="NZ_CP047591.1"/>
</dbReference>
<feature type="transmembrane region" description="Helical" evidence="1">
    <location>
        <begin position="75"/>
        <end position="92"/>
    </location>
</feature>
<sequence>MEKDVGRYLKAVTIVLVTAFCAMKLPHLDKSIFDLMVPTIKLSPGSRLDLVGILPLVLLWWSYKEVVKSNYFKSGKVVIFIVMFCILVPFTFKAMNAIKTPYYLLSGGLKSIDVIESNYSFSNGPKDNTIKVDLTLKNYGKEMRNLNVSMDLPKCLDKIIDKDSIVLPRKYAIYKGQGNFHIQESIPFNYKKGFSEKDLFDTDYFYDDYKIILSKENEKLTILQRGE</sequence>
<dbReference type="KEGG" id="amic:Ami3637_09070"/>
<evidence type="ECO:0000256" key="1">
    <source>
        <dbReference type="SAM" id="Phobius"/>
    </source>
</evidence>
<dbReference type="AlphaFoldDB" id="A0A6P1MF36"/>
<protein>
    <submittedName>
        <fullName evidence="2">Uncharacterized protein</fullName>
    </submittedName>
</protein>
<keyword evidence="1" id="KW-0812">Transmembrane</keyword>
<keyword evidence="1" id="KW-0472">Membrane</keyword>
<organism evidence="2 3">
    <name type="scientific">Aminipila terrae</name>
    <dbReference type="NCBI Taxonomy" id="2697030"/>
    <lineage>
        <taxon>Bacteria</taxon>
        <taxon>Bacillati</taxon>
        <taxon>Bacillota</taxon>
        <taxon>Clostridia</taxon>
        <taxon>Peptostreptococcales</taxon>
        <taxon>Anaerovoracaceae</taxon>
        <taxon>Aminipila</taxon>
    </lineage>
</organism>
<keyword evidence="1" id="KW-1133">Transmembrane helix</keyword>
<name>A0A6P1MF36_9FIRM</name>
<proteinExistence type="predicted"/>
<evidence type="ECO:0000313" key="3">
    <source>
        <dbReference type="Proteomes" id="UP000463883"/>
    </source>
</evidence>
<feature type="transmembrane region" description="Helical" evidence="1">
    <location>
        <begin position="6"/>
        <end position="25"/>
    </location>
</feature>
<feature type="transmembrane region" description="Helical" evidence="1">
    <location>
        <begin position="46"/>
        <end position="63"/>
    </location>
</feature>
<dbReference type="Proteomes" id="UP000463883">
    <property type="component" value="Chromosome"/>
</dbReference>
<reference evidence="2 3" key="1">
    <citation type="submission" date="2020-01" db="EMBL/GenBank/DDBJ databases">
        <title>Genomic analysis of Aminipila sp. CBA3637.</title>
        <authorList>
            <person name="Kim Y.B."/>
            <person name="Roh S.W."/>
        </authorList>
    </citation>
    <scope>NUCLEOTIDE SEQUENCE [LARGE SCALE GENOMIC DNA]</scope>
    <source>
        <strain evidence="2 3">CBA3637</strain>
    </source>
</reference>
<keyword evidence="3" id="KW-1185">Reference proteome</keyword>